<dbReference type="Proteomes" id="UP000054559">
    <property type="component" value="Unassembled WGS sequence"/>
</dbReference>
<dbReference type="AlphaFoldDB" id="A0A0J8TGG0"/>
<feature type="region of interest" description="Disordered" evidence="1">
    <location>
        <begin position="73"/>
        <end position="102"/>
    </location>
</feature>
<evidence type="ECO:0000256" key="1">
    <source>
        <dbReference type="SAM" id="MobiDB-lite"/>
    </source>
</evidence>
<reference evidence="3" key="1">
    <citation type="journal article" date="2010" name="Genome Res.">
        <title>Population genomic sequencing of Coccidioides fungi reveals recent hybridization and transposon control.</title>
        <authorList>
            <person name="Neafsey D.E."/>
            <person name="Barker B.M."/>
            <person name="Sharpton T.J."/>
            <person name="Stajich J.E."/>
            <person name="Park D.J."/>
            <person name="Whiston E."/>
            <person name="Hung C.-Y."/>
            <person name="McMahan C."/>
            <person name="White J."/>
            <person name="Sykes S."/>
            <person name="Heiman D."/>
            <person name="Young S."/>
            <person name="Zeng Q."/>
            <person name="Abouelleil A."/>
            <person name="Aftuck L."/>
            <person name="Bessette D."/>
            <person name="Brown A."/>
            <person name="FitzGerald M."/>
            <person name="Lui A."/>
            <person name="Macdonald J.P."/>
            <person name="Priest M."/>
            <person name="Orbach M.J."/>
            <person name="Galgiani J.N."/>
            <person name="Kirkland T.N."/>
            <person name="Cole G.T."/>
            <person name="Birren B.W."/>
            <person name="Henn M.R."/>
            <person name="Taylor J.W."/>
            <person name="Rounsley S.D."/>
        </authorList>
    </citation>
    <scope>NUCLEOTIDE SEQUENCE [LARGE SCALE GENOMIC DNA]</scope>
    <source>
        <strain evidence="3">RMSCC 3703</strain>
    </source>
</reference>
<accession>A0A0J8TGG0</accession>
<feature type="compositionally biased region" description="Acidic residues" evidence="1">
    <location>
        <begin position="226"/>
        <end position="238"/>
    </location>
</feature>
<protein>
    <submittedName>
        <fullName evidence="2">Uncharacterized protein</fullName>
    </submittedName>
</protein>
<organism evidence="2 3">
    <name type="scientific">Coccidioides immitis RMSCC 3703</name>
    <dbReference type="NCBI Taxonomy" id="454286"/>
    <lineage>
        <taxon>Eukaryota</taxon>
        <taxon>Fungi</taxon>
        <taxon>Dikarya</taxon>
        <taxon>Ascomycota</taxon>
        <taxon>Pezizomycotina</taxon>
        <taxon>Eurotiomycetes</taxon>
        <taxon>Eurotiomycetidae</taxon>
        <taxon>Onygenales</taxon>
        <taxon>Onygenaceae</taxon>
        <taxon>Coccidioides</taxon>
    </lineage>
</organism>
<sequence length="290" mass="31724">MAETAPAPAPAPQAADDEESILHELNEAIAANPELRAPTPKPAEGEWEDFDRLLAENPQLAAPVIASPKSKSFYKSKDKWECRHEGEEIQTDIERDPGDGTPEVLINEVRGICNKCMEKWVNLENALEPDATELGGSSHGPAGPPTYDQAQGANVLDVEDDDLHPRPLFDIDDGPGKGKGRAGGHVRYGSDDKVDDDDRSMYSQEDGFKYPPPGLQQRHQGRSFADDDDDDDNDDDVLYDMHPDGRLHEGSQGASLPNQAPPTFGRTMKMNSLQSIPVDRNAKPPNQLQA</sequence>
<feature type="compositionally biased region" description="Basic and acidic residues" evidence="1">
    <location>
        <begin position="75"/>
        <end position="98"/>
    </location>
</feature>
<feature type="region of interest" description="Disordered" evidence="1">
    <location>
        <begin position="130"/>
        <end position="290"/>
    </location>
</feature>
<proteinExistence type="predicted"/>
<dbReference type="OrthoDB" id="4201479at2759"/>
<feature type="compositionally biased region" description="Basic and acidic residues" evidence="1">
    <location>
        <begin position="239"/>
        <end position="249"/>
    </location>
</feature>
<name>A0A0J8TGG0_COCIT</name>
<evidence type="ECO:0000313" key="2">
    <source>
        <dbReference type="EMBL" id="KMU72717.1"/>
    </source>
</evidence>
<gene>
    <name evidence="2" type="ORF">CISG_03151</name>
</gene>
<dbReference type="EMBL" id="DS268128">
    <property type="protein sequence ID" value="KMU72717.1"/>
    <property type="molecule type" value="Genomic_DNA"/>
</dbReference>
<evidence type="ECO:0000313" key="3">
    <source>
        <dbReference type="Proteomes" id="UP000054559"/>
    </source>
</evidence>